<comment type="caution">
    <text evidence="5">The sequence shown here is derived from an EMBL/GenBank/DDBJ whole genome shotgun (WGS) entry which is preliminary data.</text>
</comment>
<protein>
    <submittedName>
        <fullName evidence="5">Aldehyde dehydrogenase family protein</fullName>
    </submittedName>
</protein>
<dbReference type="InterPro" id="IPR016163">
    <property type="entry name" value="Ald_DH_C"/>
</dbReference>
<evidence type="ECO:0000313" key="6">
    <source>
        <dbReference type="Proteomes" id="UP000669179"/>
    </source>
</evidence>
<name>A0A939T3T3_9ACTN</name>
<dbReference type="Gene3D" id="3.40.309.10">
    <property type="entry name" value="Aldehyde Dehydrogenase, Chain A, domain 2"/>
    <property type="match status" value="1"/>
</dbReference>
<dbReference type="Pfam" id="PF00171">
    <property type="entry name" value="Aldedh"/>
    <property type="match status" value="1"/>
</dbReference>
<evidence type="ECO:0000256" key="2">
    <source>
        <dbReference type="ARBA" id="ARBA00023002"/>
    </source>
</evidence>
<dbReference type="PANTHER" id="PTHR11699">
    <property type="entry name" value="ALDEHYDE DEHYDROGENASE-RELATED"/>
    <property type="match status" value="1"/>
</dbReference>
<evidence type="ECO:0000256" key="3">
    <source>
        <dbReference type="SAM" id="MobiDB-lite"/>
    </source>
</evidence>
<dbReference type="EMBL" id="JAGEOJ010000006">
    <property type="protein sequence ID" value="MBO2448583.1"/>
    <property type="molecule type" value="Genomic_DNA"/>
</dbReference>
<dbReference type="AlphaFoldDB" id="A0A939T3T3"/>
<keyword evidence="2" id="KW-0560">Oxidoreductase</keyword>
<dbReference type="InterPro" id="IPR016162">
    <property type="entry name" value="Ald_DH_N"/>
</dbReference>
<feature type="region of interest" description="Disordered" evidence="3">
    <location>
        <begin position="1"/>
        <end position="21"/>
    </location>
</feature>
<dbReference type="GO" id="GO:0016620">
    <property type="term" value="F:oxidoreductase activity, acting on the aldehyde or oxo group of donors, NAD or NADP as acceptor"/>
    <property type="evidence" value="ECO:0007669"/>
    <property type="project" value="InterPro"/>
</dbReference>
<proteinExistence type="inferred from homology"/>
<dbReference type="FunFam" id="3.40.605.10:FF:000007">
    <property type="entry name" value="NAD/NADP-dependent betaine aldehyde dehydrogenase"/>
    <property type="match status" value="1"/>
</dbReference>
<evidence type="ECO:0000313" key="5">
    <source>
        <dbReference type="EMBL" id="MBO2448583.1"/>
    </source>
</evidence>
<evidence type="ECO:0000256" key="1">
    <source>
        <dbReference type="ARBA" id="ARBA00009986"/>
    </source>
</evidence>
<dbReference type="SUPFAM" id="SSF53720">
    <property type="entry name" value="ALDH-like"/>
    <property type="match status" value="1"/>
</dbReference>
<dbReference type="RefSeq" id="WP_208256252.1">
    <property type="nucleotide sequence ID" value="NZ_JAGEOJ010000006.1"/>
</dbReference>
<feature type="domain" description="Aldehyde dehydrogenase" evidence="4">
    <location>
        <begin position="3"/>
        <end position="443"/>
    </location>
</feature>
<organism evidence="5 6">
    <name type="scientific">Actinomadura barringtoniae</name>
    <dbReference type="NCBI Taxonomy" id="1427535"/>
    <lineage>
        <taxon>Bacteria</taxon>
        <taxon>Bacillati</taxon>
        <taxon>Actinomycetota</taxon>
        <taxon>Actinomycetes</taxon>
        <taxon>Streptosporangiales</taxon>
        <taxon>Thermomonosporaceae</taxon>
        <taxon>Actinomadura</taxon>
    </lineage>
</organism>
<accession>A0A939T3T3</accession>
<keyword evidence="6" id="KW-1185">Reference proteome</keyword>
<gene>
    <name evidence="5" type="ORF">J4573_15880</name>
</gene>
<dbReference type="InterPro" id="IPR016161">
    <property type="entry name" value="Ald_DH/histidinol_DH"/>
</dbReference>
<comment type="similarity">
    <text evidence="1">Belongs to the aldehyde dehydrogenase family.</text>
</comment>
<dbReference type="InterPro" id="IPR015590">
    <property type="entry name" value="Aldehyde_DH_dom"/>
</dbReference>
<evidence type="ECO:0000259" key="4">
    <source>
        <dbReference type="Pfam" id="PF00171"/>
    </source>
</evidence>
<dbReference type="Proteomes" id="UP000669179">
    <property type="component" value="Unassembled WGS sequence"/>
</dbReference>
<reference evidence="5" key="1">
    <citation type="submission" date="2021-03" db="EMBL/GenBank/DDBJ databases">
        <authorList>
            <person name="Kanchanasin P."/>
            <person name="Saeng-In P."/>
            <person name="Phongsopitanun W."/>
            <person name="Yuki M."/>
            <person name="Kudo T."/>
            <person name="Ohkuma M."/>
            <person name="Tanasupawat S."/>
        </authorList>
    </citation>
    <scope>NUCLEOTIDE SEQUENCE</scope>
    <source>
        <strain evidence="5">GKU 128</strain>
    </source>
</reference>
<dbReference type="Gene3D" id="3.40.605.10">
    <property type="entry name" value="Aldehyde Dehydrogenase, Chain A, domain 1"/>
    <property type="match status" value="1"/>
</dbReference>
<sequence length="451" mass="47061">MSTLELLDPRTGAVRGRSPDGGAHEVAAAVAEARTATGAWEGLTVRERARRLLRLADRIEEQAALYVRLEQAGTGKPRQQALDEVGLAADLFRFYAGAARAETGPAAGALIDGHESWVRWEPCGVVAAIVPWNYPLLMAAWRCAPALAAGNTVVLKPAESTPDSARRLAEDAAELLGPGVLNALTGGRECGRALVEAEVDAIAFTGSVVGGQDVSRRAGVRRVSLELGGNCPVLVFADAPGRTWEALADAVTYNAGQSCAGPSRVVTIGGDHTEAVERLAAALTARSAGPGFGPLNNPAQAERYDRLVGKAEAGFRATGGVTVTESETGGFWRPACVLADLPGDDPAIREEVFAPVLTVQHAADVDAALRLAASVPQALAASVWTRDIDSGLRAARALRAGEVWVNCHLAQTAELPHGGRADSGTGTDLSVLALAEYRRPKTVTVDLSLTR</sequence>